<dbReference type="GeneID" id="31676782"/>
<dbReference type="UniPathway" id="UPA00148">
    <property type="reaction ID" value="UER00227"/>
</dbReference>
<dbReference type="STRING" id="74969.FAD_1284"/>
<dbReference type="InterPro" id="IPR002748">
    <property type="entry name" value="CbiD"/>
</dbReference>
<dbReference type="OrthoDB" id="57543at2157"/>
<evidence type="ECO:0000256" key="5">
    <source>
        <dbReference type="HAMAP-Rule" id="MF_00787"/>
    </source>
</evidence>
<comment type="catalytic activity">
    <reaction evidence="5">
        <text>Co-precorrin-5B + S-adenosyl-L-methionine = Co-precorrin-6A + S-adenosyl-L-homocysteine</text>
        <dbReference type="Rhea" id="RHEA:26285"/>
        <dbReference type="ChEBI" id="CHEBI:57856"/>
        <dbReference type="ChEBI" id="CHEBI:59789"/>
        <dbReference type="ChEBI" id="CHEBI:60063"/>
        <dbReference type="ChEBI" id="CHEBI:60064"/>
        <dbReference type="EC" id="2.1.1.195"/>
    </reaction>
</comment>
<organism evidence="6 7">
    <name type="scientific">Ferroplasma acidiphilum</name>
    <dbReference type="NCBI Taxonomy" id="74969"/>
    <lineage>
        <taxon>Archaea</taxon>
        <taxon>Methanobacteriati</taxon>
        <taxon>Thermoplasmatota</taxon>
        <taxon>Thermoplasmata</taxon>
        <taxon>Thermoplasmatales</taxon>
        <taxon>Ferroplasmaceae</taxon>
        <taxon>Ferroplasma</taxon>
    </lineage>
</organism>
<protein>
    <recommendedName>
        <fullName evidence="5">Cobalt-precorrin-5B C(1)-methyltransferase</fullName>
        <ecNumber evidence="5">2.1.1.195</ecNumber>
    </recommendedName>
    <alternativeName>
        <fullName evidence="5">Cobalt-precorrin-6A synthase</fullName>
    </alternativeName>
</protein>
<proteinExistence type="inferred from homology"/>
<keyword evidence="1 5" id="KW-0169">Cobalamin biosynthesis</keyword>
<dbReference type="KEGG" id="fai:FAD_1284"/>
<name>A0A1V0N4T7_9ARCH</name>
<dbReference type="HAMAP" id="MF_00787">
    <property type="entry name" value="CbiD"/>
    <property type="match status" value="1"/>
</dbReference>
<dbReference type="Pfam" id="PF01888">
    <property type="entry name" value="CbiD"/>
    <property type="match status" value="1"/>
</dbReference>
<dbReference type="GO" id="GO:0043780">
    <property type="term" value="F:cobalt-precorrin-5B C1-methyltransferase activity"/>
    <property type="evidence" value="ECO:0007669"/>
    <property type="project" value="RHEA"/>
</dbReference>
<keyword evidence="7" id="KW-1185">Reference proteome</keyword>
<dbReference type="RefSeq" id="WP_081142757.1">
    <property type="nucleotide sequence ID" value="NZ_CP015363.1"/>
</dbReference>
<evidence type="ECO:0000313" key="7">
    <source>
        <dbReference type="Proteomes" id="UP000192050"/>
    </source>
</evidence>
<dbReference type="Gene3D" id="3.30.2110.10">
    <property type="entry name" value="CbiD-like"/>
    <property type="match status" value="1"/>
</dbReference>
<gene>
    <name evidence="5" type="primary">cbiD</name>
    <name evidence="6" type="ORF">FAD_1284</name>
</gene>
<evidence type="ECO:0000256" key="1">
    <source>
        <dbReference type="ARBA" id="ARBA00022573"/>
    </source>
</evidence>
<keyword evidence="3 5" id="KW-0808">Transferase</keyword>
<evidence type="ECO:0000256" key="4">
    <source>
        <dbReference type="ARBA" id="ARBA00022691"/>
    </source>
</evidence>
<dbReference type="Proteomes" id="UP000192050">
    <property type="component" value="Chromosome"/>
</dbReference>
<comment type="pathway">
    <text evidence="5">Cofactor biosynthesis; adenosylcobalamin biosynthesis; cob(II)yrinate a,c-diamide from sirohydrochlorin (anaerobic route): step 6/10.</text>
</comment>
<dbReference type="GO" id="GO:0019251">
    <property type="term" value="P:anaerobic cobalamin biosynthetic process"/>
    <property type="evidence" value="ECO:0007669"/>
    <property type="project" value="UniProtKB-UniRule"/>
</dbReference>
<evidence type="ECO:0000256" key="2">
    <source>
        <dbReference type="ARBA" id="ARBA00022603"/>
    </source>
</evidence>
<comment type="similarity">
    <text evidence="5">Belongs to the CbiD family.</text>
</comment>
<dbReference type="PANTHER" id="PTHR35863">
    <property type="entry name" value="COBALT-PRECORRIN-5B C(1)-METHYLTRANSFERASE"/>
    <property type="match status" value="1"/>
</dbReference>
<dbReference type="AlphaFoldDB" id="A0A1V0N4T7"/>
<dbReference type="PIRSF" id="PIRSF026782">
    <property type="entry name" value="CbiD"/>
    <property type="match status" value="1"/>
</dbReference>
<comment type="function">
    <text evidence="5">Catalyzes the methylation of C-1 in cobalt-precorrin-5B to form cobalt-precorrin-6A.</text>
</comment>
<dbReference type="InterPro" id="IPR036074">
    <property type="entry name" value="CbiD_sf"/>
</dbReference>
<reference evidence="6 7" key="1">
    <citation type="submission" date="2011-10" db="EMBL/GenBank/DDBJ databases">
        <title>Metabolic and evolutionary patterns in the extreme acidophile Ferroplasma acidiphilum.</title>
        <authorList>
            <person name="Golyshina O.V."/>
            <person name="Kozyavkin S.A."/>
            <person name="Tatusov R.L."/>
            <person name="Slesarev A.I."/>
            <person name="Golyshin P.N."/>
        </authorList>
    </citation>
    <scope>NUCLEOTIDE SEQUENCE [LARGE SCALE GENOMIC DNA]</scope>
    <source>
        <strain evidence="7">Y</strain>
    </source>
</reference>
<dbReference type="EC" id="2.1.1.195" evidence="5"/>
<dbReference type="EMBL" id="CP015363">
    <property type="protein sequence ID" value="ARD85152.1"/>
    <property type="molecule type" value="Genomic_DNA"/>
</dbReference>
<dbReference type="SUPFAM" id="SSF111342">
    <property type="entry name" value="CbiD-like"/>
    <property type="match status" value="1"/>
</dbReference>
<dbReference type="NCBIfam" id="NF000849">
    <property type="entry name" value="PRK00075.1-1"/>
    <property type="match status" value="1"/>
</dbReference>
<accession>A0A1V0N4T7</accession>
<keyword evidence="2 5" id="KW-0489">Methyltransferase</keyword>
<sequence length="354" mass="38469">MYIENPDRTNLRYGYTTGACATAATRAALIMMVTGKTVDYVEINLPAKKTARFLIENPEIYENYCIASVKKDGGDDPDVTTGLYIYSRVEYSEKPGIEITGGNGVGVVTKEGLPIKPGNPAINPVPLKMLRAAATEVLESYGIRHGLKITISVPGGAEVAKKTCNPKLGILGGISILGTRGIVIPFSDSSWKASIVLGIRVASRLGMDTLVFSTGGRSDTAVHKIFQDFKEEQFIEIGDFLGFSVKRAVDTGIRNLIIAGMPGKISKLADNNMDLHSSKSSVNFDFLASIGKKIGYPDEIISRISHANTVLNVMEIINYDSIFLDAIKERSIENINQITGNKIKVDIEIIKNEY</sequence>
<evidence type="ECO:0000313" key="6">
    <source>
        <dbReference type="EMBL" id="ARD85152.1"/>
    </source>
</evidence>
<keyword evidence="4 5" id="KW-0949">S-adenosyl-L-methionine</keyword>
<dbReference type="NCBIfam" id="TIGR00312">
    <property type="entry name" value="cbiD"/>
    <property type="match status" value="1"/>
</dbReference>
<evidence type="ECO:0000256" key="3">
    <source>
        <dbReference type="ARBA" id="ARBA00022679"/>
    </source>
</evidence>
<dbReference type="PANTHER" id="PTHR35863:SF1">
    <property type="entry name" value="COBALT-PRECORRIN-5B C(1)-METHYLTRANSFERASE"/>
    <property type="match status" value="1"/>
</dbReference>
<dbReference type="GO" id="GO:0032259">
    <property type="term" value="P:methylation"/>
    <property type="evidence" value="ECO:0007669"/>
    <property type="project" value="UniProtKB-KW"/>
</dbReference>